<evidence type="ECO:0000256" key="3">
    <source>
        <dbReference type="ARBA" id="ARBA00023277"/>
    </source>
</evidence>
<comment type="similarity">
    <text evidence="6">Belongs to the glycosyl hydrolase 10 (cellulase F) family.</text>
</comment>
<keyword evidence="1" id="KW-0677">Repeat</keyword>
<dbReference type="CDD" id="cd10917">
    <property type="entry name" value="CE4_NodB_like_6s_7s"/>
    <property type="match status" value="1"/>
</dbReference>
<keyword evidence="2 6" id="KW-0378">Hydrolase</keyword>
<evidence type="ECO:0000259" key="8">
    <source>
        <dbReference type="PROSITE" id="PS50825"/>
    </source>
</evidence>
<dbReference type="EMBL" id="JAXQPW010000001">
    <property type="protein sequence ID" value="MDZ5661413.1"/>
    <property type="molecule type" value="Genomic_DNA"/>
</dbReference>
<dbReference type="Gene3D" id="3.20.20.370">
    <property type="entry name" value="Glycoside hydrolase/deacetylase"/>
    <property type="match status" value="1"/>
</dbReference>
<dbReference type="SUPFAM" id="SSF49785">
    <property type="entry name" value="Galactose-binding domain-like"/>
    <property type="match status" value="1"/>
</dbReference>
<dbReference type="InterPro" id="IPR001000">
    <property type="entry name" value="GH10_dom"/>
</dbReference>
<dbReference type="Pfam" id="PF01522">
    <property type="entry name" value="Polysacc_deac_1"/>
    <property type="match status" value="1"/>
</dbReference>
<dbReference type="Gene3D" id="2.60.120.260">
    <property type="entry name" value="Galactose-binding domain-like"/>
    <property type="match status" value="1"/>
</dbReference>
<dbReference type="PROSITE" id="PS50825">
    <property type="entry name" value="HYR"/>
    <property type="match status" value="1"/>
</dbReference>
<dbReference type="InterPro" id="IPR044846">
    <property type="entry name" value="GH10"/>
</dbReference>
<dbReference type="Pfam" id="PF00331">
    <property type="entry name" value="Glyco_hydro_10"/>
    <property type="match status" value="1"/>
</dbReference>
<dbReference type="Pfam" id="PF02494">
    <property type="entry name" value="HYR"/>
    <property type="match status" value="1"/>
</dbReference>
<dbReference type="InterPro" id="IPR011330">
    <property type="entry name" value="Glyco_hydro/deAcase_b/a-brl"/>
</dbReference>
<feature type="domain" description="GH10" evidence="10">
    <location>
        <begin position="408"/>
        <end position="765"/>
    </location>
</feature>
<evidence type="ECO:0000313" key="12">
    <source>
        <dbReference type="Proteomes" id="UP001291999"/>
    </source>
</evidence>
<dbReference type="Gene3D" id="3.20.20.80">
    <property type="entry name" value="Glycosidases"/>
    <property type="match status" value="1"/>
</dbReference>
<dbReference type="PROSITE" id="PS51760">
    <property type="entry name" value="GH10_2"/>
    <property type="match status" value="1"/>
</dbReference>
<protein>
    <recommendedName>
        <fullName evidence="6">Beta-xylanase</fullName>
        <ecNumber evidence="6">3.2.1.8</ecNumber>
    </recommendedName>
</protein>
<keyword evidence="5 6" id="KW-0624">Polysaccharide degradation</keyword>
<comment type="catalytic activity">
    <reaction evidence="6">
        <text>Endohydrolysis of (1-&gt;4)-beta-D-xylosidic linkages in xylans.</text>
        <dbReference type="EC" id="3.2.1.8"/>
    </reaction>
</comment>
<feature type="domain" description="NodB homology" evidence="9">
    <location>
        <begin position="211"/>
        <end position="399"/>
    </location>
</feature>
<dbReference type="InterPro" id="IPR003305">
    <property type="entry name" value="CenC_carb-bd"/>
</dbReference>
<comment type="caution">
    <text evidence="11">The sequence shown here is derived from an EMBL/GenBank/DDBJ whole genome shotgun (WGS) entry which is preliminary data.</text>
</comment>
<dbReference type="SMART" id="SM00633">
    <property type="entry name" value="Glyco_10"/>
    <property type="match status" value="1"/>
</dbReference>
<dbReference type="PANTHER" id="PTHR31490:SF90">
    <property type="entry name" value="ENDO-1,4-BETA-XYLANASE A"/>
    <property type="match status" value="1"/>
</dbReference>
<dbReference type="PANTHER" id="PTHR31490">
    <property type="entry name" value="GLYCOSYL HYDROLASE"/>
    <property type="match status" value="1"/>
</dbReference>
<feature type="chain" id="PRO_5045372471" description="Beta-xylanase" evidence="7">
    <location>
        <begin position="33"/>
        <end position="858"/>
    </location>
</feature>
<dbReference type="SUPFAM" id="SSF88713">
    <property type="entry name" value="Glycoside hydrolase/deacetylase"/>
    <property type="match status" value="1"/>
</dbReference>
<evidence type="ECO:0000313" key="11">
    <source>
        <dbReference type="EMBL" id="MDZ5661413.1"/>
    </source>
</evidence>
<reference evidence="11 12" key="1">
    <citation type="submission" date="2023-11" db="EMBL/GenBank/DDBJ databases">
        <title>Novel species in genus Nocardioides.</title>
        <authorList>
            <person name="Zhou H."/>
        </authorList>
    </citation>
    <scope>NUCLEOTIDE SEQUENCE [LARGE SCALE GENOMIC DNA]</scope>
    <source>
        <strain evidence="11 12">S-58</strain>
    </source>
</reference>
<dbReference type="Proteomes" id="UP001291999">
    <property type="component" value="Unassembled WGS sequence"/>
</dbReference>
<feature type="signal peptide" evidence="7">
    <location>
        <begin position="1"/>
        <end position="32"/>
    </location>
</feature>
<dbReference type="PROSITE" id="PS51677">
    <property type="entry name" value="NODB"/>
    <property type="match status" value="1"/>
</dbReference>
<evidence type="ECO:0000256" key="6">
    <source>
        <dbReference type="RuleBase" id="RU361174"/>
    </source>
</evidence>
<name>A0ABU5K8Z3_9ACTN</name>
<dbReference type="Pfam" id="PF02018">
    <property type="entry name" value="CBM_4_9"/>
    <property type="match status" value="1"/>
</dbReference>
<evidence type="ECO:0000256" key="7">
    <source>
        <dbReference type="SAM" id="SignalP"/>
    </source>
</evidence>
<evidence type="ECO:0000256" key="1">
    <source>
        <dbReference type="ARBA" id="ARBA00022737"/>
    </source>
</evidence>
<organism evidence="11 12">
    <name type="scientific">Nocardioides renjunii</name>
    <dbReference type="NCBI Taxonomy" id="3095075"/>
    <lineage>
        <taxon>Bacteria</taxon>
        <taxon>Bacillati</taxon>
        <taxon>Actinomycetota</taxon>
        <taxon>Actinomycetes</taxon>
        <taxon>Propionibacteriales</taxon>
        <taxon>Nocardioidaceae</taxon>
        <taxon>Nocardioides</taxon>
    </lineage>
</organism>
<dbReference type="InterPro" id="IPR002509">
    <property type="entry name" value="NODB_dom"/>
</dbReference>
<evidence type="ECO:0000259" key="10">
    <source>
        <dbReference type="PROSITE" id="PS51760"/>
    </source>
</evidence>
<evidence type="ECO:0000256" key="2">
    <source>
        <dbReference type="ARBA" id="ARBA00022801"/>
    </source>
</evidence>
<sequence length="858" mass="92536">MGRRARRTTALWVMAAALAVTAAVAPSTGATAAPVVSSEDFEDGSFDPWTVSGGPTVSVVDTGAGRVLQVAGRANDYDGIQSPGLLRPGGTYTLSMRARLAPGTTGSADIRFVVKPSYTWVGNTTVTGDAWSTVSGTFTVPRDADPAGLSVYLGSGALSGSSAPYAYQVDDLVIQGGTGDTWTPTPDPAFVPGGAVAPTSQPLAAARGLGNTAALTFDDGPNPGETEDLLDVLKAQGVKATFCVIGQNVQAPGGAAILRRIVAEGHTLCNHSTSYADMGQWTQTQVEADLKANLAIIREAVGDPRFPVPYFRAPNGSWGQTGAVAAALGMQPLGLGNVIFDWDGNDQSVATLTARLREAVQRGAVVLAHDGGGVRDNTVAAVRTVLAEKVAQRWTFTLPQGGQLSPVQQDIPGLKDVLGRRGIEHVGVAVDQRETTGRSAELLLRHFNAMTPENAGKPESVQPVEGQFIWQGLDQLLDFADANGVEVYGHVLVWHSQTPAWFFKDGTRDLTSSRADQALLRSRMRAHIKAIADHIDARYPDGDSPIWAMDVVNEVIADGDNANPHDMRDSRWFQVLGEGFVDEAFRLADRYFPDTKLFINDYNTEMPEKRADYLSLIKALQRRHVPIDGVGHQAHVDVARPVQWLEDSITAVRRLDPRLLQAITELDVNLSKQNTGADVSSGETPEYERAFADDDDAVIELGYYYRDLFAMLGRQSRSIDSVTFWGISNARTWLRTWPLPRPWENPLPFDDDLQAAPAYWGIVDPSRLPARPADVLAPRIADTSTVRVTVRGRDRAVKVRYAEPSAIDTVDGPRRVTCSPASGSRFPVSTTKVTCTARDSSGNTRTSTFDVVVTRRGR</sequence>
<dbReference type="SUPFAM" id="SSF51445">
    <property type="entry name" value="(Trans)glycosidases"/>
    <property type="match status" value="1"/>
</dbReference>
<evidence type="ECO:0000256" key="4">
    <source>
        <dbReference type="ARBA" id="ARBA00023295"/>
    </source>
</evidence>
<keyword evidence="4 6" id="KW-0326">Glycosidase</keyword>
<evidence type="ECO:0000256" key="5">
    <source>
        <dbReference type="ARBA" id="ARBA00023326"/>
    </source>
</evidence>
<dbReference type="InterPro" id="IPR017853">
    <property type="entry name" value="GH"/>
</dbReference>
<keyword evidence="12" id="KW-1185">Reference proteome</keyword>
<keyword evidence="7" id="KW-0732">Signal</keyword>
<proteinExistence type="inferred from homology"/>
<dbReference type="EC" id="3.2.1.8" evidence="6"/>
<feature type="domain" description="HYR" evidence="8">
    <location>
        <begin position="773"/>
        <end position="855"/>
    </location>
</feature>
<keyword evidence="3 6" id="KW-0119">Carbohydrate metabolism</keyword>
<gene>
    <name evidence="11" type="ORF">SFC79_06505</name>
</gene>
<dbReference type="RefSeq" id="WP_322423695.1">
    <property type="nucleotide sequence ID" value="NZ_JAXQPW010000001.1"/>
</dbReference>
<evidence type="ECO:0000259" key="9">
    <source>
        <dbReference type="PROSITE" id="PS51677"/>
    </source>
</evidence>
<dbReference type="InterPro" id="IPR003410">
    <property type="entry name" value="HYR_dom"/>
</dbReference>
<accession>A0ABU5K8Z3</accession>
<dbReference type="InterPro" id="IPR008979">
    <property type="entry name" value="Galactose-bd-like_sf"/>
</dbReference>
<dbReference type="PRINTS" id="PR00134">
    <property type="entry name" value="GLHYDRLASE10"/>
</dbReference>